<dbReference type="AlphaFoldDB" id="A0A6M3JAX2"/>
<accession>A0A6M3JAX2</accession>
<organism evidence="1">
    <name type="scientific">viral metagenome</name>
    <dbReference type="NCBI Taxonomy" id="1070528"/>
    <lineage>
        <taxon>unclassified sequences</taxon>
        <taxon>metagenomes</taxon>
        <taxon>organismal metagenomes</taxon>
    </lineage>
</organism>
<gene>
    <name evidence="1" type="ORF">MM415B00360_0013</name>
</gene>
<proteinExistence type="predicted"/>
<evidence type="ECO:0000313" key="1">
    <source>
        <dbReference type="EMBL" id="QJA66151.1"/>
    </source>
</evidence>
<dbReference type="EMBL" id="MT141550">
    <property type="protein sequence ID" value="QJA66151.1"/>
    <property type="molecule type" value="Genomic_DNA"/>
</dbReference>
<name>A0A6M3JAX2_9ZZZZ</name>
<reference evidence="1" key="1">
    <citation type="submission" date="2020-03" db="EMBL/GenBank/DDBJ databases">
        <title>The deep terrestrial virosphere.</title>
        <authorList>
            <person name="Holmfeldt K."/>
            <person name="Nilsson E."/>
            <person name="Simone D."/>
            <person name="Lopez-Fernandez M."/>
            <person name="Wu X."/>
            <person name="de Brujin I."/>
            <person name="Lundin D."/>
            <person name="Andersson A."/>
            <person name="Bertilsson S."/>
            <person name="Dopson M."/>
        </authorList>
    </citation>
    <scope>NUCLEOTIDE SEQUENCE</scope>
    <source>
        <strain evidence="1">MM415B00360</strain>
    </source>
</reference>
<sequence>MNYRKAKKGDIKCSDCADHKEPDWYEKRIRCMVGAQYNGMLGYAVGKNMTCDRARYGTVNND</sequence>
<protein>
    <submittedName>
        <fullName evidence="1">Uncharacterized protein</fullName>
    </submittedName>
</protein>